<dbReference type="PIRSF" id="PIRSF006268">
    <property type="entry name" value="ApbE"/>
    <property type="match status" value="1"/>
</dbReference>
<accession>A0A2X3VRP0</accession>
<keyword evidence="5 10" id="KW-0479">Metal-binding</keyword>
<dbReference type="KEGG" id="sfer:NCTC12278_00963"/>
<dbReference type="PANTHER" id="PTHR30040">
    <property type="entry name" value="THIAMINE BIOSYNTHESIS LIPOPROTEIN APBE"/>
    <property type="match status" value="1"/>
</dbReference>
<dbReference type="SUPFAM" id="SSF143631">
    <property type="entry name" value="ApbE-like"/>
    <property type="match status" value="1"/>
</dbReference>
<evidence type="ECO:0000256" key="1">
    <source>
        <dbReference type="ARBA" id="ARBA00011955"/>
    </source>
</evidence>
<dbReference type="Pfam" id="PF02424">
    <property type="entry name" value="ApbE"/>
    <property type="match status" value="1"/>
</dbReference>
<feature type="binding site" evidence="11">
    <location>
        <position position="147"/>
    </location>
    <ligand>
        <name>Mg(2+)</name>
        <dbReference type="ChEBI" id="CHEBI:18420"/>
    </ligand>
</feature>
<dbReference type="EMBL" id="LS483343">
    <property type="protein sequence ID" value="SQF40395.1"/>
    <property type="molecule type" value="Genomic_DNA"/>
</dbReference>
<keyword evidence="12" id="KW-0449">Lipoprotein</keyword>
<keyword evidence="3 10" id="KW-0285">Flavoprotein</keyword>
<evidence type="ECO:0000256" key="9">
    <source>
        <dbReference type="ARBA" id="ARBA00048540"/>
    </source>
</evidence>
<reference evidence="12 13" key="1">
    <citation type="submission" date="2018-06" db="EMBL/GenBank/DDBJ databases">
        <authorList>
            <consortium name="Pathogen Informatics"/>
            <person name="Doyle S."/>
        </authorList>
    </citation>
    <scope>NUCLEOTIDE SEQUENCE [LARGE SCALE GENOMIC DNA]</scope>
    <source>
        <strain evidence="12 13">NCTC12278</strain>
    </source>
</reference>
<dbReference type="PANTHER" id="PTHR30040:SF2">
    <property type="entry name" value="FAD:PROTEIN FMN TRANSFERASE"/>
    <property type="match status" value="1"/>
</dbReference>
<evidence type="ECO:0000256" key="4">
    <source>
        <dbReference type="ARBA" id="ARBA00022679"/>
    </source>
</evidence>
<evidence type="ECO:0000256" key="8">
    <source>
        <dbReference type="ARBA" id="ARBA00031306"/>
    </source>
</evidence>
<evidence type="ECO:0000313" key="13">
    <source>
        <dbReference type="Proteomes" id="UP000249495"/>
    </source>
</evidence>
<proteinExistence type="inferred from homology"/>
<dbReference type="GO" id="GO:0016740">
    <property type="term" value="F:transferase activity"/>
    <property type="evidence" value="ECO:0007669"/>
    <property type="project" value="UniProtKB-UniRule"/>
</dbReference>
<comment type="similarity">
    <text evidence="10">Belongs to the ApbE family.</text>
</comment>
<keyword evidence="6 10" id="KW-0274">FAD</keyword>
<organism evidence="12 13">
    <name type="scientific">Streptococcus ferus</name>
    <dbReference type="NCBI Taxonomy" id="1345"/>
    <lineage>
        <taxon>Bacteria</taxon>
        <taxon>Bacillati</taxon>
        <taxon>Bacillota</taxon>
        <taxon>Bacilli</taxon>
        <taxon>Lactobacillales</taxon>
        <taxon>Streptococcaceae</taxon>
        <taxon>Streptococcus</taxon>
    </lineage>
</organism>
<keyword evidence="13" id="KW-1185">Reference proteome</keyword>
<comment type="cofactor">
    <cofactor evidence="11">
        <name>Mg(2+)</name>
        <dbReference type="ChEBI" id="CHEBI:18420"/>
    </cofactor>
    <cofactor evidence="11">
        <name>Mn(2+)</name>
        <dbReference type="ChEBI" id="CHEBI:29035"/>
    </cofactor>
    <text evidence="11">Magnesium. Can also use manganese.</text>
</comment>
<evidence type="ECO:0000256" key="6">
    <source>
        <dbReference type="ARBA" id="ARBA00022827"/>
    </source>
</evidence>
<feature type="binding site" evidence="11">
    <location>
        <position position="267"/>
    </location>
    <ligand>
        <name>Mg(2+)</name>
        <dbReference type="ChEBI" id="CHEBI:18420"/>
    </ligand>
</feature>
<name>A0A2X3VRP0_9STRE</name>
<evidence type="ECO:0000256" key="3">
    <source>
        <dbReference type="ARBA" id="ARBA00022630"/>
    </source>
</evidence>
<dbReference type="Gene3D" id="3.10.520.10">
    <property type="entry name" value="ApbE-like domains"/>
    <property type="match status" value="1"/>
</dbReference>
<dbReference type="GO" id="GO:0046872">
    <property type="term" value="F:metal ion binding"/>
    <property type="evidence" value="ECO:0007669"/>
    <property type="project" value="UniProtKB-UniRule"/>
</dbReference>
<protein>
    <recommendedName>
        <fullName evidence="2 10">FAD:protein FMN transferase</fullName>
        <ecNumber evidence="1 10">2.7.1.180</ecNumber>
    </recommendedName>
    <alternativeName>
        <fullName evidence="8 10">Flavin transferase</fullName>
    </alternativeName>
</protein>
<sequence>MLAQKQVHLMGTIIDILVEADSHPDLLAEEACRLLDIYNKRFSANDTDSELMAINHAAGKRPVEVDKDLFELIKIGKRHSLADTSNLNIAIGPLVQTWRIGFSDAKLPDPAAIKEKQGLIQPEKIVLEDGQQTVFLAQEGMKIDLGALAKGFIADKIMSYLKEHGARSALINLGGNVLVYGPNQKRPDKLWYIGIQNPQKARNQNLGLIKIADQSVVTSGIYERHMVVDGTDYHHIFDSNTGYPIETEMASLTIVSDLSLDGEIWTSRLFGLPLSDAVAVIDQLPHIEGIIVTKDNRFFVSKGLKTRFIPLF</sequence>
<comment type="catalytic activity">
    <reaction evidence="9 10">
        <text>L-threonyl-[protein] + FAD = FMN-L-threonyl-[protein] + AMP + H(+)</text>
        <dbReference type="Rhea" id="RHEA:36847"/>
        <dbReference type="Rhea" id="RHEA-COMP:11060"/>
        <dbReference type="Rhea" id="RHEA-COMP:11061"/>
        <dbReference type="ChEBI" id="CHEBI:15378"/>
        <dbReference type="ChEBI" id="CHEBI:30013"/>
        <dbReference type="ChEBI" id="CHEBI:57692"/>
        <dbReference type="ChEBI" id="CHEBI:74257"/>
        <dbReference type="ChEBI" id="CHEBI:456215"/>
        <dbReference type="EC" id="2.7.1.180"/>
    </reaction>
</comment>
<evidence type="ECO:0000256" key="7">
    <source>
        <dbReference type="ARBA" id="ARBA00022842"/>
    </source>
</evidence>
<evidence type="ECO:0000256" key="10">
    <source>
        <dbReference type="PIRNR" id="PIRNR006268"/>
    </source>
</evidence>
<dbReference type="STRING" id="1123303.GCA_000372425_00491"/>
<gene>
    <name evidence="12" type="primary">apbE</name>
    <name evidence="12" type="ORF">NCTC12278_00963</name>
</gene>
<dbReference type="InterPro" id="IPR003374">
    <property type="entry name" value="ApbE-like_sf"/>
</dbReference>
<dbReference type="InterPro" id="IPR024932">
    <property type="entry name" value="ApbE"/>
</dbReference>
<evidence type="ECO:0000313" key="12">
    <source>
        <dbReference type="EMBL" id="SQF40395.1"/>
    </source>
</evidence>
<evidence type="ECO:0000256" key="2">
    <source>
        <dbReference type="ARBA" id="ARBA00016337"/>
    </source>
</evidence>
<evidence type="ECO:0000256" key="11">
    <source>
        <dbReference type="PIRSR" id="PIRSR006268-2"/>
    </source>
</evidence>
<keyword evidence="4 10" id="KW-0808">Transferase</keyword>
<keyword evidence="7 10" id="KW-0460">Magnesium</keyword>
<dbReference type="EC" id="2.7.1.180" evidence="1 10"/>
<dbReference type="AlphaFoldDB" id="A0A2X3VRP0"/>
<dbReference type="OrthoDB" id="9778595at2"/>
<dbReference type="Proteomes" id="UP000249495">
    <property type="component" value="Chromosome 1"/>
</dbReference>
<evidence type="ECO:0000256" key="5">
    <source>
        <dbReference type="ARBA" id="ARBA00022723"/>
    </source>
</evidence>